<comment type="similarity">
    <text evidence="1">Belongs to the zinc-containing alcohol dehydrogenase family. Quinone oxidoreductase subfamily.</text>
</comment>
<evidence type="ECO:0000259" key="2">
    <source>
        <dbReference type="SMART" id="SM00829"/>
    </source>
</evidence>
<dbReference type="Proteomes" id="UP000219356">
    <property type="component" value="Unassembled WGS sequence"/>
</dbReference>
<dbReference type="OrthoDB" id="9792162at2"/>
<dbReference type="Gene3D" id="3.40.50.720">
    <property type="entry name" value="NAD(P)-binding Rossmann-like Domain"/>
    <property type="match status" value="1"/>
</dbReference>
<keyword evidence="1" id="KW-0560">Oxidoreductase</keyword>
<dbReference type="STRING" id="586416.GZ22_16200"/>
<dbReference type="NCBIfam" id="TIGR02817">
    <property type="entry name" value="adh_fam_1"/>
    <property type="match status" value="1"/>
</dbReference>
<dbReference type="RefSeq" id="WP_097039479.1">
    <property type="nucleotide sequence ID" value="NZ_OBEK01000001.1"/>
</dbReference>
<dbReference type="PANTHER" id="PTHR43482">
    <property type="entry name" value="PROTEIN AST1-RELATED"/>
    <property type="match status" value="1"/>
</dbReference>
<dbReference type="InterPro" id="IPR020843">
    <property type="entry name" value="ER"/>
</dbReference>
<evidence type="ECO:0000313" key="3">
    <source>
        <dbReference type="EMBL" id="SNZ04983.1"/>
    </source>
</evidence>
<protein>
    <recommendedName>
        <fullName evidence="1">Zinc-type alcohol dehydrogenase-like protein</fullName>
    </recommendedName>
</protein>
<dbReference type="GO" id="GO:0016491">
    <property type="term" value="F:oxidoreductase activity"/>
    <property type="evidence" value="ECO:0007669"/>
    <property type="project" value="UniProtKB-KW"/>
</dbReference>
<dbReference type="InterPro" id="IPR052585">
    <property type="entry name" value="Lipid_raft_assoc_Zn_ADH"/>
</dbReference>
<dbReference type="Pfam" id="PF13602">
    <property type="entry name" value="ADH_zinc_N_2"/>
    <property type="match status" value="1"/>
</dbReference>
<dbReference type="CDD" id="cd08252">
    <property type="entry name" value="AL_MDR"/>
    <property type="match status" value="1"/>
</dbReference>
<reference evidence="4" key="1">
    <citation type="submission" date="2017-09" db="EMBL/GenBank/DDBJ databases">
        <authorList>
            <person name="Varghese N."/>
            <person name="Submissions S."/>
        </authorList>
    </citation>
    <scope>NUCLEOTIDE SEQUENCE [LARGE SCALE GENOMIC DNA]</scope>
    <source>
        <strain evidence="4">CGMCC 1.8913</strain>
    </source>
</reference>
<dbReference type="InterPro" id="IPR011032">
    <property type="entry name" value="GroES-like_sf"/>
</dbReference>
<sequence length="338" mass="37221">MKAIGIYKNTSVDEENCFIEEQLDKPVAKGGDVLVQVKAVSVNPVDTKQRKMKEDDGNFRILGFDAAGVIEEVGEDVQGFEPGDEVFYAGSVARQGSNSEYQLVDHQVIAKKPSNLSFSDAAALPLTALTAWEAMFEKMHIPLDIEANKGKTILLINAAGGVGSIASQLAKLHGLTVIGTASREETEKWANQHGTERTINHHKPLHPQLEALDFDNDTVDYVFCMHQLDKAWDDIIEVIRPEGIIAAITGPVEGIKLTDLTSKSLTLVWEYMFTRTLHQTDSKYKQGEILTKVAELLEEGRLRTTKAEELKGLTAKNLQEAHKRLEAGSMIGKLVISV</sequence>
<keyword evidence="1" id="KW-0862">Zinc</keyword>
<evidence type="ECO:0000256" key="1">
    <source>
        <dbReference type="RuleBase" id="RU364000"/>
    </source>
</evidence>
<evidence type="ECO:0000313" key="4">
    <source>
        <dbReference type="Proteomes" id="UP000219356"/>
    </source>
</evidence>
<dbReference type="Pfam" id="PF08240">
    <property type="entry name" value="ADH_N"/>
    <property type="match status" value="1"/>
</dbReference>
<name>A0A285N7U3_9BACI</name>
<dbReference type="GO" id="GO:0008270">
    <property type="term" value="F:zinc ion binding"/>
    <property type="evidence" value="ECO:0007669"/>
    <property type="project" value="InterPro"/>
</dbReference>
<dbReference type="AlphaFoldDB" id="A0A285N7U3"/>
<dbReference type="InterPro" id="IPR002364">
    <property type="entry name" value="Quin_OxRdtase/zeta-crystal_CS"/>
</dbReference>
<proteinExistence type="inferred from homology"/>
<dbReference type="Gene3D" id="3.90.180.10">
    <property type="entry name" value="Medium-chain alcohol dehydrogenases, catalytic domain"/>
    <property type="match status" value="1"/>
</dbReference>
<dbReference type="SUPFAM" id="SSF51735">
    <property type="entry name" value="NAD(P)-binding Rossmann-fold domains"/>
    <property type="match status" value="1"/>
</dbReference>
<dbReference type="InterPro" id="IPR036291">
    <property type="entry name" value="NAD(P)-bd_dom_sf"/>
</dbReference>
<dbReference type="InterPro" id="IPR013154">
    <property type="entry name" value="ADH-like_N"/>
</dbReference>
<dbReference type="SMART" id="SM00829">
    <property type="entry name" value="PKS_ER"/>
    <property type="match status" value="1"/>
</dbReference>
<dbReference type="PANTHER" id="PTHR43482:SF1">
    <property type="entry name" value="PROTEIN AST1-RELATED"/>
    <property type="match status" value="1"/>
</dbReference>
<keyword evidence="4" id="KW-1185">Reference proteome</keyword>
<dbReference type="InterPro" id="IPR014182">
    <property type="entry name" value="ADH_Zn_typ-1"/>
</dbReference>
<feature type="domain" description="Enoyl reductase (ER)" evidence="2">
    <location>
        <begin position="11"/>
        <end position="336"/>
    </location>
</feature>
<dbReference type="SUPFAM" id="SSF50129">
    <property type="entry name" value="GroES-like"/>
    <property type="match status" value="1"/>
</dbReference>
<organism evidence="3 4">
    <name type="scientific">Terribacillus aidingensis</name>
    <dbReference type="NCBI Taxonomy" id="586416"/>
    <lineage>
        <taxon>Bacteria</taxon>
        <taxon>Bacillati</taxon>
        <taxon>Bacillota</taxon>
        <taxon>Bacilli</taxon>
        <taxon>Bacillales</taxon>
        <taxon>Bacillaceae</taxon>
        <taxon>Terribacillus</taxon>
    </lineage>
</organism>
<dbReference type="PROSITE" id="PS01162">
    <property type="entry name" value="QOR_ZETA_CRYSTAL"/>
    <property type="match status" value="1"/>
</dbReference>
<gene>
    <name evidence="3" type="ORF">SAMN05421503_0830</name>
</gene>
<accession>A0A285N7U3</accession>
<keyword evidence="1" id="KW-0479">Metal-binding</keyword>
<dbReference type="EMBL" id="OBEK01000001">
    <property type="protein sequence ID" value="SNZ04983.1"/>
    <property type="molecule type" value="Genomic_DNA"/>
</dbReference>